<keyword evidence="7" id="KW-0408">Iron</keyword>
<evidence type="ECO:0000256" key="7">
    <source>
        <dbReference type="ARBA" id="ARBA00023004"/>
    </source>
</evidence>
<sequence>MTQDTLDTGTEVIVTGVAKGTNKLSTSISVSSIQVDELQKFAPRSTAEVFRNIPGVRSESTGGEGNANIAVRGLPVAAGGAKFLQLQEDGLPVLEFGDIAFGNADIFLRTDLTAGRVEAIRGGTASTLASNSPGGIINIISKNGSRPGGTLQLTQGVDFGQTRGDFEFGGALTENTDFHIGGFYRSGEGPRTAGYTANQGGQIKANLTRKFDNGFIRVGVKYLNDKSIGYLPMPMKVTGTNSDPKWSSAPGLDAKADTIHSAYFLQDAGLDGRNNRSVTDIRDGMAPKSLVFNGEANFEFGNGWALNGKFRVADTEANFASLFPAQVGSDAAIVSAINGAKGTSGTRLVVAGGPGAGTTYSGLAMIVHTFNTRLNSLDNAAGDLKLSKTFDAGEVPVDLTFGLYNSSQTIDMDWIWNSYAMEVAGDNARLLNLYDSNTNLSQNGLYAYGVPLWGNCCTRHYDVQYDIVAPYIVGKAQFGKLTVEGSVRQDSGKARGNFAYSTQMANFDVNGDGTIQNPETSVSFINYAAPKPVNYDWNYTSYSFGANYRISENLSYFGRYSNGARANADRLLFGKINETDGSVAKEDAIDFVKQLEVGVKYRNGTTSLFLTAFSAETEEQNFEATSQKFFDRVYTASGLELEAAYHAGAFHVSGGATYTRAEISKDALNAAQVRNRPRRQAEWVFQVTPSYKFEHVELGANFVGTTDAYAQDDNQLVMPGYIQTNLFADYRLTEGLTASLNINNAFDVLGITEVEEGAITANATNYVRARAINGRTTTVTLKYRF</sequence>
<evidence type="ECO:0000256" key="3">
    <source>
        <dbReference type="ARBA" id="ARBA00022452"/>
    </source>
</evidence>
<evidence type="ECO:0000256" key="4">
    <source>
        <dbReference type="ARBA" id="ARBA00022496"/>
    </source>
</evidence>
<dbReference type="InterPro" id="IPR012910">
    <property type="entry name" value="Plug_dom"/>
</dbReference>
<evidence type="ECO:0000256" key="12">
    <source>
        <dbReference type="PROSITE-ProRule" id="PRU01360"/>
    </source>
</evidence>
<dbReference type="eggNOG" id="COG1629">
    <property type="taxonomic scope" value="Bacteria"/>
</dbReference>
<keyword evidence="17" id="KW-1185">Reference proteome</keyword>
<proteinExistence type="inferred from homology"/>
<dbReference type="Pfam" id="PF00593">
    <property type="entry name" value="TonB_dep_Rec_b-barrel"/>
    <property type="match status" value="1"/>
</dbReference>
<keyword evidence="5 12" id="KW-0812">Transmembrane</keyword>
<evidence type="ECO:0000256" key="13">
    <source>
        <dbReference type="RuleBase" id="RU003357"/>
    </source>
</evidence>
<keyword evidence="10 12" id="KW-0472">Membrane</keyword>
<keyword evidence="16" id="KW-0675">Receptor</keyword>
<comment type="subcellular location">
    <subcellularLocation>
        <location evidence="1 12">Cell outer membrane</location>
        <topology evidence="1 12">Multi-pass membrane protein</topology>
    </subcellularLocation>
</comment>
<evidence type="ECO:0000259" key="15">
    <source>
        <dbReference type="Pfam" id="PF07715"/>
    </source>
</evidence>
<gene>
    <name evidence="16" type="ORF">ABI_17100</name>
</gene>
<dbReference type="STRING" id="715226.ABI_17100"/>
<evidence type="ECO:0000259" key="14">
    <source>
        <dbReference type="Pfam" id="PF00593"/>
    </source>
</evidence>
<dbReference type="Gene3D" id="2.170.130.10">
    <property type="entry name" value="TonB-dependent receptor, plug domain"/>
    <property type="match status" value="1"/>
</dbReference>
<dbReference type="PANTHER" id="PTHR32552:SF89">
    <property type="entry name" value="CATECHOLATE SIDEROPHORE RECEPTOR FIU"/>
    <property type="match status" value="1"/>
</dbReference>
<keyword evidence="6" id="KW-0732">Signal</keyword>
<dbReference type="GO" id="GO:0009279">
    <property type="term" value="C:cell outer membrane"/>
    <property type="evidence" value="ECO:0007669"/>
    <property type="project" value="UniProtKB-SubCell"/>
</dbReference>
<keyword evidence="11 12" id="KW-0998">Cell outer membrane</keyword>
<keyword evidence="9 13" id="KW-0798">TonB box</keyword>
<evidence type="ECO:0000313" key="16">
    <source>
        <dbReference type="EMBL" id="EGF93270.1"/>
    </source>
</evidence>
<evidence type="ECO:0000256" key="9">
    <source>
        <dbReference type="ARBA" id="ARBA00023077"/>
    </source>
</evidence>
<protein>
    <submittedName>
        <fullName evidence="16">TonB dependent receptor family protein</fullName>
    </submittedName>
</protein>
<feature type="domain" description="TonB-dependent receptor-like beta-barrel" evidence="14">
    <location>
        <begin position="260"/>
        <end position="744"/>
    </location>
</feature>
<dbReference type="HOGENOM" id="CLU_012070_1_0_5"/>
<dbReference type="Proteomes" id="UP000006512">
    <property type="component" value="Unassembled WGS sequence"/>
</dbReference>
<dbReference type="InterPro" id="IPR000531">
    <property type="entry name" value="Beta-barrel_TonB"/>
</dbReference>
<accession>F4QK92</accession>
<name>F4QK92_9CAUL</name>
<dbReference type="eggNOG" id="COG4206">
    <property type="taxonomic scope" value="Bacteria"/>
</dbReference>
<organism evidence="16 17">
    <name type="scientific">Asticcacaulis biprosthecium C19</name>
    <dbReference type="NCBI Taxonomy" id="715226"/>
    <lineage>
        <taxon>Bacteria</taxon>
        <taxon>Pseudomonadati</taxon>
        <taxon>Pseudomonadota</taxon>
        <taxon>Alphaproteobacteria</taxon>
        <taxon>Caulobacterales</taxon>
        <taxon>Caulobacteraceae</taxon>
        <taxon>Asticcacaulis</taxon>
    </lineage>
</organism>
<dbReference type="InterPro" id="IPR036942">
    <property type="entry name" value="Beta-barrel_TonB_sf"/>
</dbReference>
<keyword evidence="3 12" id="KW-1134">Transmembrane beta strand</keyword>
<reference evidence="17" key="1">
    <citation type="submission" date="2011-03" db="EMBL/GenBank/DDBJ databases">
        <title>Draft genome sequence of Brevundimonas diminuta.</title>
        <authorList>
            <person name="Brown P.J.B."/>
            <person name="Buechlein A."/>
            <person name="Hemmerich C."/>
            <person name="Brun Y.V."/>
        </authorList>
    </citation>
    <scope>NUCLEOTIDE SEQUENCE [LARGE SCALE GENOMIC DNA]</scope>
    <source>
        <strain evidence="17">C19</strain>
    </source>
</reference>
<dbReference type="InterPro" id="IPR037066">
    <property type="entry name" value="Plug_dom_sf"/>
</dbReference>
<dbReference type="EMBL" id="GL883077">
    <property type="protein sequence ID" value="EGF93270.1"/>
    <property type="molecule type" value="Genomic_DNA"/>
</dbReference>
<evidence type="ECO:0000313" key="17">
    <source>
        <dbReference type="Proteomes" id="UP000006512"/>
    </source>
</evidence>
<comment type="similarity">
    <text evidence="12 13">Belongs to the TonB-dependent receptor family.</text>
</comment>
<dbReference type="PANTHER" id="PTHR32552">
    <property type="entry name" value="FERRICHROME IRON RECEPTOR-RELATED"/>
    <property type="match status" value="1"/>
</dbReference>
<keyword evidence="2 12" id="KW-0813">Transport</keyword>
<feature type="domain" description="TonB-dependent receptor plug" evidence="15">
    <location>
        <begin position="23"/>
        <end position="136"/>
    </location>
</feature>
<evidence type="ECO:0000256" key="5">
    <source>
        <dbReference type="ARBA" id="ARBA00022692"/>
    </source>
</evidence>
<dbReference type="AlphaFoldDB" id="F4QK92"/>
<evidence type="ECO:0000256" key="10">
    <source>
        <dbReference type="ARBA" id="ARBA00023136"/>
    </source>
</evidence>
<evidence type="ECO:0000256" key="11">
    <source>
        <dbReference type="ARBA" id="ARBA00023237"/>
    </source>
</evidence>
<evidence type="ECO:0000256" key="2">
    <source>
        <dbReference type="ARBA" id="ARBA00022448"/>
    </source>
</evidence>
<keyword evidence="4" id="KW-0410">Iron transport</keyword>
<evidence type="ECO:0000256" key="6">
    <source>
        <dbReference type="ARBA" id="ARBA00022729"/>
    </source>
</evidence>
<dbReference type="SUPFAM" id="SSF56935">
    <property type="entry name" value="Porins"/>
    <property type="match status" value="1"/>
</dbReference>
<keyword evidence="8" id="KW-0406">Ion transport</keyword>
<dbReference type="Gene3D" id="2.40.170.20">
    <property type="entry name" value="TonB-dependent receptor, beta-barrel domain"/>
    <property type="match status" value="1"/>
</dbReference>
<dbReference type="Pfam" id="PF07715">
    <property type="entry name" value="Plug"/>
    <property type="match status" value="1"/>
</dbReference>
<dbReference type="InterPro" id="IPR039426">
    <property type="entry name" value="TonB-dep_rcpt-like"/>
</dbReference>
<evidence type="ECO:0000256" key="8">
    <source>
        <dbReference type="ARBA" id="ARBA00023065"/>
    </source>
</evidence>
<dbReference type="PROSITE" id="PS52016">
    <property type="entry name" value="TONB_DEPENDENT_REC_3"/>
    <property type="match status" value="1"/>
</dbReference>
<evidence type="ECO:0000256" key="1">
    <source>
        <dbReference type="ARBA" id="ARBA00004571"/>
    </source>
</evidence>
<dbReference type="GO" id="GO:0015344">
    <property type="term" value="F:siderophore uptake transmembrane transporter activity"/>
    <property type="evidence" value="ECO:0007669"/>
    <property type="project" value="TreeGrafter"/>
</dbReference>